<organism evidence="2 3">
    <name type="scientific">Thioclava pacifica DSM 10166</name>
    <dbReference type="NCBI Taxonomy" id="1353537"/>
    <lineage>
        <taxon>Bacteria</taxon>
        <taxon>Pseudomonadati</taxon>
        <taxon>Pseudomonadota</taxon>
        <taxon>Alphaproteobacteria</taxon>
        <taxon>Rhodobacterales</taxon>
        <taxon>Paracoccaceae</taxon>
        <taxon>Thioclava</taxon>
    </lineage>
</organism>
<sequence length="158" mass="17231">MNGKLIGGGIVVIALIFGAVVYYSQEYGYYDEIAPGSQAAKISLVELDGTTLDPLQAEGFKGIDADSSPLRYRACFKTDLSIATATETYEVYDKATPLIGPKWFDCFDAKTIGADLESGRAVAFLSQHNIRPGVDRVVALYPDGRAFVWHQLNDEAEK</sequence>
<reference evidence="2 3" key="1">
    <citation type="submission" date="2013-07" db="EMBL/GenBank/DDBJ databases">
        <title>Thioclava pacifica DSM 10166 Genome Sequencing.</title>
        <authorList>
            <person name="Lai Q."/>
            <person name="Shao Z."/>
        </authorList>
    </citation>
    <scope>NUCLEOTIDE SEQUENCE [LARGE SCALE GENOMIC DNA]</scope>
    <source>
        <strain evidence="2 3">DSM 10166</strain>
    </source>
</reference>
<evidence type="ECO:0000256" key="1">
    <source>
        <dbReference type="SAM" id="Phobius"/>
    </source>
</evidence>
<comment type="caution">
    <text evidence="2">The sequence shown here is derived from an EMBL/GenBank/DDBJ whole genome shotgun (WGS) entry which is preliminary data.</text>
</comment>
<dbReference type="eggNOG" id="ENOG50300PA">
    <property type="taxonomic scope" value="Bacteria"/>
</dbReference>
<evidence type="ECO:0000313" key="3">
    <source>
        <dbReference type="Proteomes" id="UP000027432"/>
    </source>
</evidence>
<dbReference type="EMBL" id="AUND01000039">
    <property type="protein sequence ID" value="KEO51186.1"/>
    <property type="molecule type" value="Genomic_DNA"/>
</dbReference>
<name>A0A074J1E2_9RHOB</name>
<gene>
    <name evidence="2" type="ORF">TP2_12390</name>
</gene>
<keyword evidence="1" id="KW-0472">Membrane</keyword>
<dbReference type="AlphaFoldDB" id="A0A074J1E2"/>
<proteinExistence type="predicted"/>
<dbReference type="InterPro" id="IPR045616">
    <property type="entry name" value="DUF6446"/>
</dbReference>
<dbReference type="STRING" id="1353537.TP2_12390"/>
<dbReference type="Pfam" id="PF20044">
    <property type="entry name" value="DUF6446"/>
    <property type="match status" value="1"/>
</dbReference>
<protein>
    <recommendedName>
        <fullName evidence="4">Histidine kinase</fullName>
    </recommendedName>
</protein>
<keyword evidence="1" id="KW-0812">Transmembrane</keyword>
<evidence type="ECO:0008006" key="4">
    <source>
        <dbReference type="Google" id="ProtNLM"/>
    </source>
</evidence>
<keyword evidence="3" id="KW-1185">Reference proteome</keyword>
<keyword evidence="1" id="KW-1133">Transmembrane helix</keyword>
<accession>A0A074J1E2</accession>
<dbReference type="OrthoDB" id="7819947at2"/>
<dbReference type="Proteomes" id="UP000027432">
    <property type="component" value="Unassembled WGS sequence"/>
</dbReference>
<evidence type="ECO:0000313" key="2">
    <source>
        <dbReference type="EMBL" id="KEO51186.1"/>
    </source>
</evidence>
<feature type="transmembrane region" description="Helical" evidence="1">
    <location>
        <begin position="6"/>
        <end position="23"/>
    </location>
</feature>
<dbReference type="RefSeq" id="WP_038079265.1">
    <property type="nucleotide sequence ID" value="NZ_AUND01000039.1"/>
</dbReference>